<name>A0A2M7TJZ9_UNCKA</name>
<feature type="transmembrane region" description="Helical" evidence="2">
    <location>
        <begin position="25"/>
        <end position="50"/>
    </location>
</feature>
<gene>
    <name evidence="3" type="ORF">COY32_03115</name>
</gene>
<feature type="compositionally biased region" description="Basic and acidic residues" evidence="1">
    <location>
        <begin position="126"/>
        <end position="137"/>
    </location>
</feature>
<evidence type="ECO:0000313" key="3">
    <source>
        <dbReference type="EMBL" id="PIZ46534.1"/>
    </source>
</evidence>
<dbReference type="EMBL" id="PFNL01000093">
    <property type="protein sequence ID" value="PIZ46534.1"/>
    <property type="molecule type" value="Genomic_DNA"/>
</dbReference>
<organism evidence="3 4">
    <name type="scientific">candidate division WWE3 bacterium CG_4_10_14_0_2_um_filter_41_14</name>
    <dbReference type="NCBI Taxonomy" id="1975072"/>
    <lineage>
        <taxon>Bacteria</taxon>
        <taxon>Katanobacteria</taxon>
    </lineage>
</organism>
<evidence type="ECO:0000256" key="2">
    <source>
        <dbReference type="SAM" id="Phobius"/>
    </source>
</evidence>
<feature type="region of interest" description="Disordered" evidence="1">
    <location>
        <begin position="126"/>
        <end position="147"/>
    </location>
</feature>
<sequence>MCVVLPSFLNVTGIYEVDILVELIMGVYVILVGMMVIGGTANYCSGFSFFVYKTTDDSRYSKDLGMMTKLFAGGFVVFIFAACFVGQPGNPTPLEALSRLYCGTYTLFLLLFTYHFESKHSMDRKNKETQRRVRELEEALNSRGTRS</sequence>
<protein>
    <submittedName>
        <fullName evidence="3">Uncharacterized protein</fullName>
    </submittedName>
</protein>
<keyword evidence="2" id="KW-1133">Transmembrane helix</keyword>
<feature type="transmembrane region" description="Helical" evidence="2">
    <location>
        <begin position="70"/>
        <end position="90"/>
    </location>
</feature>
<evidence type="ECO:0000313" key="4">
    <source>
        <dbReference type="Proteomes" id="UP000228920"/>
    </source>
</evidence>
<dbReference type="AlphaFoldDB" id="A0A2M7TJZ9"/>
<keyword evidence="2" id="KW-0812">Transmembrane</keyword>
<accession>A0A2M7TJZ9</accession>
<reference evidence="4" key="1">
    <citation type="submission" date="2017-09" db="EMBL/GenBank/DDBJ databases">
        <title>Depth-based differentiation of microbial function through sediment-hosted aquifers and enrichment of novel symbionts in the deep terrestrial subsurface.</title>
        <authorList>
            <person name="Probst A.J."/>
            <person name="Ladd B."/>
            <person name="Jarett J.K."/>
            <person name="Geller-Mcgrath D.E."/>
            <person name="Sieber C.M.K."/>
            <person name="Emerson J.B."/>
            <person name="Anantharaman K."/>
            <person name="Thomas B.C."/>
            <person name="Malmstrom R."/>
            <person name="Stieglmeier M."/>
            <person name="Klingl A."/>
            <person name="Woyke T."/>
            <person name="Ryan C.M."/>
            <person name="Banfield J.F."/>
        </authorList>
    </citation>
    <scope>NUCLEOTIDE SEQUENCE [LARGE SCALE GENOMIC DNA]</scope>
</reference>
<evidence type="ECO:0000256" key="1">
    <source>
        <dbReference type="SAM" id="MobiDB-lite"/>
    </source>
</evidence>
<comment type="caution">
    <text evidence="3">The sequence shown here is derived from an EMBL/GenBank/DDBJ whole genome shotgun (WGS) entry which is preliminary data.</text>
</comment>
<keyword evidence="2" id="KW-0472">Membrane</keyword>
<proteinExistence type="predicted"/>
<dbReference type="Proteomes" id="UP000228920">
    <property type="component" value="Unassembled WGS sequence"/>
</dbReference>
<feature type="transmembrane region" description="Helical" evidence="2">
    <location>
        <begin position="96"/>
        <end position="116"/>
    </location>
</feature>